<dbReference type="EMBL" id="AVOT02008460">
    <property type="protein sequence ID" value="MBW0486051.1"/>
    <property type="molecule type" value="Genomic_DNA"/>
</dbReference>
<gene>
    <name evidence="1" type="ORF">O181_025766</name>
</gene>
<accession>A0A9Q3CP35</accession>
<dbReference type="AlphaFoldDB" id="A0A9Q3CP35"/>
<name>A0A9Q3CP35_9BASI</name>
<keyword evidence="2" id="KW-1185">Reference proteome</keyword>
<evidence type="ECO:0000313" key="1">
    <source>
        <dbReference type="EMBL" id="MBW0486051.1"/>
    </source>
</evidence>
<comment type="caution">
    <text evidence="1">The sequence shown here is derived from an EMBL/GenBank/DDBJ whole genome shotgun (WGS) entry which is preliminary data.</text>
</comment>
<protein>
    <submittedName>
        <fullName evidence="1">Uncharacterized protein</fullName>
    </submittedName>
</protein>
<proteinExistence type="predicted"/>
<evidence type="ECO:0000313" key="2">
    <source>
        <dbReference type="Proteomes" id="UP000765509"/>
    </source>
</evidence>
<organism evidence="1 2">
    <name type="scientific">Austropuccinia psidii MF-1</name>
    <dbReference type="NCBI Taxonomy" id="1389203"/>
    <lineage>
        <taxon>Eukaryota</taxon>
        <taxon>Fungi</taxon>
        <taxon>Dikarya</taxon>
        <taxon>Basidiomycota</taxon>
        <taxon>Pucciniomycotina</taxon>
        <taxon>Pucciniomycetes</taxon>
        <taxon>Pucciniales</taxon>
        <taxon>Sphaerophragmiaceae</taxon>
        <taxon>Austropuccinia</taxon>
    </lineage>
</organism>
<reference evidence="1" key="1">
    <citation type="submission" date="2021-03" db="EMBL/GenBank/DDBJ databases">
        <title>Draft genome sequence of rust myrtle Austropuccinia psidii MF-1, a brazilian biotype.</title>
        <authorList>
            <person name="Quecine M.C."/>
            <person name="Pachon D.M.R."/>
            <person name="Bonatelli M.L."/>
            <person name="Correr F.H."/>
            <person name="Franceschini L.M."/>
            <person name="Leite T.F."/>
            <person name="Margarido G.R.A."/>
            <person name="Almeida C.A."/>
            <person name="Ferrarezi J.A."/>
            <person name="Labate C.A."/>
        </authorList>
    </citation>
    <scope>NUCLEOTIDE SEQUENCE</scope>
    <source>
        <strain evidence="1">MF-1</strain>
    </source>
</reference>
<sequence length="167" mass="18953">MVLSSEVRCKFSSAKPLALAVGRNSWVENRTVAPYTILITKAILLLFVKKKGDDTESHPTTVLDTVNWEIAKLDYQLRNDPSRQTLPRQLISFRLYPGVHHTHFNPKLKSRVRTLENIAIKPGIEPAAFAFIWAPQSANKPNPCVRKIVPILLRVDVRITYRLVSTV</sequence>
<dbReference type="Proteomes" id="UP000765509">
    <property type="component" value="Unassembled WGS sequence"/>
</dbReference>